<evidence type="ECO:0000313" key="2">
    <source>
        <dbReference type="Proteomes" id="UP001244341"/>
    </source>
</evidence>
<evidence type="ECO:0000313" key="1">
    <source>
        <dbReference type="EMBL" id="WIA18749.1"/>
    </source>
</evidence>
<keyword evidence="2" id="KW-1185">Reference proteome</keyword>
<dbReference type="Proteomes" id="UP001244341">
    <property type="component" value="Chromosome 10b"/>
</dbReference>
<reference evidence="1 2" key="1">
    <citation type="submission" date="2023-05" db="EMBL/GenBank/DDBJ databases">
        <title>A 100% complete, gapless, phased diploid assembly of the Scenedesmus obliquus UTEX 3031 genome.</title>
        <authorList>
            <person name="Biondi T.C."/>
            <person name="Hanschen E.R."/>
            <person name="Kwon T."/>
            <person name="Eng W."/>
            <person name="Kruse C.P.S."/>
            <person name="Koehler S.I."/>
            <person name="Kunde Y."/>
            <person name="Gleasner C.D."/>
            <person name="You Mak K.T."/>
            <person name="Polle J."/>
            <person name="Hovde B.T."/>
            <person name="Starkenburg S.R."/>
        </authorList>
    </citation>
    <scope>NUCLEOTIDE SEQUENCE [LARGE SCALE GENOMIC DNA]</scope>
    <source>
        <strain evidence="1 2">DOE0152z</strain>
    </source>
</reference>
<dbReference type="EMBL" id="CP126217">
    <property type="protein sequence ID" value="WIA18749.1"/>
    <property type="molecule type" value="Genomic_DNA"/>
</dbReference>
<proteinExistence type="predicted"/>
<protein>
    <submittedName>
        <fullName evidence="1">Uncharacterized protein</fullName>
    </submittedName>
</protein>
<sequence>MQTLVQLQLLAPELYLIPAACELMFNVCTLAVMPGSPIDLDSMRSELGPPVLRQCLLGLGPAVLSAIEYGWGDEGQQQGGPVYVMSTSRGLQELPASAAADAGSIESSRQRAIGGFGLAIGALLRQTVCPTELLYTQAMQMDVPAMASEAGRILLEQPVVVSTALEAALRSIAEDVNHRRETPAMMQASCACVVAMMITAPHDAGVRAAAAADPKRTGLQLWSLATTGLKGCVRFAEANGSLGDWDTILMLRGFLHLGVSMLKALLAAFGVSGVAVEKSDVVALLVGHLCLS</sequence>
<gene>
    <name evidence="1" type="ORF">OEZ85_003439</name>
</gene>
<name>A0ABY8UBK3_TETOB</name>
<accession>A0ABY8UBK3</accession>
<organism evidence="1 2">
    <name type="scientific">Tetradesmus obliquus</name>
    <name type="common">Green alga</name>
    <name type="synonym">Acutodesmus obliquus</name>
    <dbReference type="NCBI Taxonomy" id="3088"/>
    <lineage>
        <taxon>Eukaryota</taxon>
        <taxon>Viridiplantae</taxon>
        <taxon>Chlorophyta</taxon>
        <taxon>core chlorophytes</taxon>
        <taxon>Chlorophyceae</taxon>
        <taxon>CS clade</taxon>
        <taxon>Sphaeropleales</taxon>
        <taxon>Scenedesmaceae</taxon>
        <taxon>Tetradesmus</taxon>
    </lineage>
</organism>